<feature type="chain" id="PRO_5015543023" description="Outer membrane protein beta-barrel domain-containing protein" evidence="1">
    <location>
        <begin position="21"/>
        <end position="924"/>
    </location>
</feature>
<dbReference type="RefSeq" id="WP_106931897.1">
    <property type="nucleotide sequence ID" value="NZ_PYFT01000001.1"/>
</dbReference>
<reference evidence="3 4" key="1">
    <citation type="submission" date="2018-03" db="EMBL/GenBank/DDBJ databases">
        <title>Adhaeribacter sp. HMF7605 Genome sequencing and assembly.</title>
        <authorList>
            <person name="Kang H."/>
            <person name="Kang J."/>
            <person name="Cha I."/>
            <person name="Kim H."/>
            <person name="Joh K."/>
        </authorList>
    </citation>
    <scope>NUCLEOTIDE SEQUENCE [LARGE SCALE GENOMIC DNA]</scope>
    <source>
        <strain evidence="3 4">HMF7605</strain>
    </source>
</reference>
<evidence type="ECO:0000313" key="3">
    <source>
        <dbReference type="EMBL" id="PSR55716.1"/>
    </source>
</evidence>
<evidence type="ECO:0000256" key="1">
    <source>
        <dbReference type="SAM" id="SignalP"/>
    </source>
</evidence>
<dbReference type="Pfam" id="PF14905">
    <property type="entry name" value="OMP_b-brl_3"/>
    <property type="match status" value="1"/>
</dbReference>
<dbReference type="Gene3D" id="2.60.40.1120">
    <property type="entry name" value="Carboxypeptidase-like, regulatory domain"/>
    <property type="match status" value="1"/>
</dbReference>
<dbReference type="OrthoDB" id="1682379at2"/>
<dbReference type="EMBL" id="PYFT01000001">
    <property type="protein sequence ID" value="PSR55716.1"/>
    <property type="molecule type" value="Genomic_DNA"/>
</dbReference>
<dbReference type="Proteomes" id="UP000240357">
    <property type="component" value="Unassembled WGS sequence"/>
</dbReference>
<keyword evidence="4" id="KW-1185">Reference proteome</keyword>
<sequence>MQKFLLLLFCGCFSVFQAYSQRLAVFGSVQSAADKSALPGATVIITKETDSVPIAGGTSDVEGKFRLEPVLPGKYMLRVQFIGYYPLAKPIEIGQTSLNVGTLAIQEEAVTLSAVEIVGRTPPGELKGDTAQFNAAAFKTAADANAQDLVQKMPGIMIQDGAIQAQGENVQQILIDGKPFFGTDVNTALQNLPADVIANIQVFDKKSDKAELSGFDDGERIKTINIVTKPTRKIGRFGRVSGGYGSNNRYLAGASVNFFSDDRRITVTGLGNNINTLNFSADPNSGDQRPQNGIINTNAIGLNYANKWGKKIDVSGSYFYNNRRNLTTQSRYRDYIIPSDVEQANADSGQVYTENSRSTNVDANHRFAMRFEYKIDDRNRILFRPNLNLQNYDFDSYFLGRTDYDLGSLNQTENRSNGDQLNGDFDNTFLYSHRFLKEGRSISFNLRSGYHTDGGDSYRLATNLFYNPDSSQTLNQYTNLDRKGYNWEGEVSFTEPVGKNGQVELEYEIGNRINDSDKRTYDYLEQMGDYTLLSPGLSNTFNNAYLTQEAEAGYRYNTEKIRLQVEASYQQATLQNEQEYPSNYNINRTFESILPNARLEYRFSKSNNIQLNYRASTSAPSINQLQDVIDYSNPLQVRRGNTELQQSYQNWARLEYRAHNPETNKSFYANVSGTFIQDYITNSTLIVREPLQLNESVTLGRGAQLIRPVNLNGYYEVRSYFSYGQPINFISSNVNFNGSVGHTRRPGLIDNELNLANSSNFRLGLSVSSNISENVDFTVSTNSRYNIVKNTLRPNMNNNYFMQNTRMRFNWLFWKGFVYRTDLSHQANVGLSNISNNFLLWNMSVGKKVFQNKRGEINLSVYDLLKQNNSIWRNISDAYVEDIQTNVLQRYFMLTFTYNIRYFGVGASAKDFENNNNGNNPNRN</sequence>
<keyword evidence="1" id="KW-0732">Signal</keyword>
<protein>
    <recommendedName>
        <fullName evidence="2">Outer membrane protein beta-barrel domain-containing protein</fullName>
    </recommendedName>
</protein>
<evidence type="ECO:0000259" key="2">
    <source>
        <dbReference type="Pfam" id="PF14905"/>
    </source>
</evidence>
<dbReference type="Pfam" id="PF13620">
    <property type="entry name" value="CarboxypepD_reg"/>
    <property type="match status" value="1"/>
</dbReference>
<proteinExistence type="predicted"/>
<gene>
    <name evidence="3" type="ORF">AHMF7605_20515</name>
</gene>
<dbReference type="InterPro" id="IPR041700">
    <property type="entry name" value="OMP_b-brl_3"/>
</dbReference>
<feature type="domain" description="Outer membrane protein beta-barrel" evidence="2">
    <location>
        <begin position="433"/>
        <end position="898"/>
    </location>
</feature>
<dbReference type="SUPFAM" id="SSF56935">
    <property type="entry name" value="Porins"/>
    <property type="match status" value="1"/>
</dbReference>
<evidence type="ECO:0000313" key="4">
    <source>
        <dbReference type="Proteomes" id="UP000240357"/>
    </source>
</evidence>
<feature type="signal peptide" evidence="1">
    <location>
        <begin position="1"/>
        <end position="20"/>
    </location>
</feature>
<comment type="caution">
    <text evidence="3">The sequence shown here is derived from an EMBL/GenBank/DDBJ whole genome shotgun (WGS) entry which is preliminary data.</text>
</comment>
<name>A0A2T2YJM8_9BACT</name>
<accession>A0A2T2YJM8</accession>
<organism evidence="3 4">
    <name type="scientific">Adhaeribacter arboris</name>
    <dbReference type="NCBI Taxonomy" id="2072846"/>
    <lineage>
        <taxon>Bacteria</taxon>
        <taxon>Pseudomonadati</taxon>
        <taxon>Bacteroidota</taxon>
        <taxon>Cytophagia</taxon>
        <taxon>Cytophagales</taxon>
        <taxon>Hymenobacteraceae</taxon>
        <taxon>Adhaeribacter</taxon>
    </lineage>
</organism>
<dbReference type="AlphaFoldDB" id="A0A2T2YJM8"/>
<dbReference type="SUPFAM" id="SSF49464">
    <property type="entry name" value="Carboxypeptidase regulatory domain-like"/>
    <property type="match status" value="1"/>
</dbReference>
<dbReference type="InterPro" id="IPR008969">
    <property type="entry name" value="CarboxyPept-like_regulatory"/>
</dbReference>